<sequence length="78" mass="8878">MLLKLPLLIRFSFGSTLPPSVTRIIQDCPPGYPLWIPTYKKCEKIGESFSISMKRLPKKAGSYVEVQKMVEGKKYAGW</sequence>
<protein>
    <submittedName>
        <fullName evidence="1">Uncharacterized protein</fullName>
    </submittedName>
</protein>
<comment type="caution">
    <text evidence="1">The sequence shown here is derived from an EMBL/GenBank/DDBJ whole genome shotgun (WGS) entry which is preliminary data.</text>
</comment>
<dbReference type="Proteomes" id="UP001060215">
    <property type="component" value="Chromosome 7"/>
</dbReference>
<evidence type="ECO:0000313" key="1">
    <source>
        <dbReference type="EMBL" id="KAI8005826.1"/>
    </source>
</evidence>
<proteinExistence type="predicted"/>
<keyword evidence="2" id="KW-1185">Reference proteome</keyword>
<evidence type="ECO:0000313" key="2">
    <source>
        <dbReference type="Proteomes" id="UP001060215"/>
    </source>
</evidence>
<organism evidence="1 2">
    <name type="scientific">Camellia lanceoleosa</name>
    <dbReference type="NCBI Taxonomy" id="1840588"/>
    <lineage>
        <taxon>Eukaryota</taxon>
        <taxon>Viridiplantae</taxon>
        <taxon>Streptophyta</taxon>
        <taxon>Embryophyta</taxon>
        <taxon>Tracheophyta</taxon>
        <taxon>Spermatophyta</taxon>
        <taxon>Magnoliopsida</taxon>
        <taxon>eudicotyledons</taxon>
        <taxon>Gunneridae</taxon>
        <taxon>Pentapetalae</taxon>
        <taxon>asterids</taxon>
        <taxon>Ericales</taxon>
        <taxon>Theaceae</taxon>
        <taxon>Camellia</taxon>
    </lineage>
</organism>
<accession>A0ACC0H0A8</accession>
<name>A0ACC0H0A8_9ERIC</name>
<reference evidence="1 2" key="1">
    <citation type="journal article" date="2022" name="Plant J.">
        <title>Chromosome-level genome of Camellia lanceoleosa provides a valuable resource for understanding genome evolution and self-incompatibility.</title>
        <authorList>
            <person name="Gong W."/>
            <person name="Xiao S."/>
            <person name="Wang L."/>
            <person name="Liao Z."/>
            <person name="Chang Y."/>
            <person name="Mo W."/>
            <person name="Hu G."/>
            <person name="Li W."/>
            <person name="Zhao G."/>
            <person name="Zhu H."/>
            <person name="Hu X."/>
            <person name="Ji K."/>
            <person name="Xiang X."/>
            <person name="Song Q."/>
            <person name="Yuan D."/>
            <person name="Jin S."/>
            <person name="Zhang L."/>
        </authorList>
    </citation>
    <scope>NUCLEOTIDE SEQUENCE [LARGE SCALE GENOMIC DNA]</scope>
    <source>
        <strain evidence="1">SQ_2022a</strain>
    </source>
</reference>
<gene>
    <name evidence="1" type="ORF">LOK49_LG07G02555</name>
</gene>
<dbReference type="EMBL" id="CM045764">
    <property type="protein sequence ID" value="KAI8005826.1"/>
    <property type="molecule type" value="Genomic_DNA"/>
</dbReference>